<evidence type="ECO:0000313" key="1">
    <source>
        <dbReference type="EMBL" id="PWA79223.1"/>
    </source>
</evidence>
<evidence type="ECO:0008006" key="3">
    <source>
        <dbReference type="Google" id="ProtNLM"/>
    </source>
</evidence>
<name>A0A2U1P0C2_ARTAN</name>
<dbReference type="PANTHER" id="PTHR19446">
    <property type="entry name" value="REVERSE TRANSCRIPTASES"/>
    <property type="match status" value="1"/>
</dbReference>
<gene>
    <name evidence="1" type="ORF">CTI12_AA063330</name>
</gene>
<accession>A0A2U1P0C2</accession>
<dbReference type="STRING" id="35608.A0A2U1P0C2"/>
<sequence length="185" mass="21606">MELCLIPRDYPYTLLWGDSSTDGSGEGETPTQDLLPECYYSRISQGEVKVALQKMGKNKAVGPNQIPIEAWRCLGYEGLKRFTSLFNKIFSSTKMLEEWRLRRSSIEAIHLLGSLLEKYKERHRDLHMAFLDLEKAYDSVPRELIWRTMIDKRTPMTYLKFIKDMYEWAKTRVRSTVGIKDVDGK</sequence>
<organism evidence="1 2">
    <name type="scientific">Artemisia annua</name>
    <name type="common">Sweet wormwood</name>
    <dbReference type="NCBI Taxonomy" id="35608"/>
    <lineage>
        <taxon>Eukaryota</taxon>
        <taxon>Viridiplantae</taxon>
        <taxon>Streptophyta</taxon>
        <taxon>Embryophyta</taxon>
        <taxon>Tracheophyta</taxon>
        <taxon>Spermatophyta</taxon>
        <taxon>Magnoliopsida</taxon>
        <taxon>eudicotyledons</taxon>
        <taxon>Gunneridae</taxon>
        <taxon>Pentapetalae</taxon>
        <taxon>asterids</taxon>
        <taxon>campanulids</taxon>
        <taxon>Asterales</taxon>
        <taxon>Asteraceae</taxon>
        <taxon>Asteroideae</taxon>
        <taxon>Anthemideae</taxon>
        <taxon>Artemisiinae</taxon>
        <taxon>Artemisia</taxon>
    </lineage>
</organism>
<proteinExistence type="predicted"/>
<reference evidence="1 2" key="1">
    <citation type="journal article" date="2018" name="Mol. Plant">
        <title>The genome of Artemisia annua provides insight into the evolution of Asteraceae family and artemisinin biosynthesis.</title>
        <authorList>
            <person name="Shen Q."/>
            <person name="Zhang L."/>
            <person name="Liao Z."/>
            <person name="Wang S."/>
            <person name="Yan T."/>
            <person name="Shi P."/>
            <person name="Liu M."/>
            <person name="Fu X."/>
            <person name="Pan Q."/>
            <person name="Wang Y."/>
            <person name="Lv Z."/>
            <person name="Lu X."/>
            <person name="Zhang F."/>
            <person name="Jiang W."/>
            <person name="Ma Y."/>
            <person name="Chen M."/>
            <person name="Hao X."/>
            <person name="Li L."/>
            <person name="Tang Y."/>
            <person name="Lv G."/>
            <person name="Zhou Y."/>
            <person name="Sun X."/>
            <person name="Brodelius P.E."/>
            <person name="Rose J.K.C."/>
            <person name="Tang K."/>
        </authorList>
    </citation>
    <scope>NUCLEOTIDE SEQUENCE [LARGE SCALE GENOMIC DNA]</scope>
    <source>
        <strain evidence="2">cv. Huhao1</strain>
        <tissue evidence="1">Leaf</tissue>
    </source>
</reference>
<protein>
    <recommendedName>
        <fullName evidence="3">Reverse transcriptase domain-containing protein</fullName>
    </recommendedName>
</protein>
<evidence type="ECO:0000313" key="2">
    <source>
        <dbReference type="Proteomes" id="UP000245207"/>
    </source>
</evidence>
<dbReference type="EMBL" id="PKPP01001885">
    <property type="protein sequence ID" value="PWA79223.1"/>
    <property type="molecule type" value="Genomic_DNA"/>
</dbReference>
<dbReference type="Proteomes" id="UP000245207">
    <property type="component" value="Unassembled WGS sequence"/>
</dbReference>
<comment type="caution">
    <text evidence="1">The sequence shown here is derived from an EMBL/GenBank/DDBJ whole genome shotgun (WGS) entry which is preliminary data.</text>
</comment>
<keyword evidence="2" id="KW-1185">Reference proteome</keyword>
<dbReference type="OrthoDB" id="1306011at2759"/>
<dbReference type="AlphaFoldDB" id="A0A2U1P0C2"/>